<proteinExistence type="inferred from homology"/>
<dbReference type="InterPro" id="IPR015433">
    <property type="entry name" value="PI3/4_kinase"/>
</dbReference>
<keyword evidence="14" id="KW-1185">Reference proteome</keyword>
<dbReference type="SUPFAM" id="SSF48371">
    <property type="entry name" value="ARM repeat"/>
    <property type="match status" value="1"/>
</dbReference>
<accession>A0AAD8ET37</accession>
<dbReference type="PROSITE" id="PS50290">
    <property type="entry name" value="PI3_4_KINASE_3"/>
    <property type="match status" value="1"/>
</dbReference>
<comment type="caution">
    <text evidence="13">The sequence shown here is derived from an EMBL/GenBank/DDBJ whole genome shotgun (WGS) entry which is preliminary data.</text>
</comment>
<dbReference type="Gene3D" id="1.25.40.70">
    <property type="entry name" value="Phosphatidylinositol 3-kinase, accessory domain (PIK)"/>
    <property type="match status" value="1"/>
</dbReference>
<organism evidence="13 14">
    <name type="scientific">Diploptera punctata</name>
    <name type="common">Pacific beetle cockroach</name>
    <dbReference type="NCBI Taxonomy" id="6984"/>
    <lineage>
        <taxon>Eukaryota</taxon>
        <taxon>Metazoa</taxon>
        <taxon>Ecdysozoa</taxon>
        <taxon>Arthropoda</taxon>
        <taxon>Hexapoda</taxon>
        <taxon>Insecta</taxon>
        <taxon>Pterygota</taxon>
        <taxon>Neoptera</taxon>
        <taxon>Polyneoptera</taxon>
        <taxon>Dictyoptera</taxon>
        <taxon>Blattodea</taxon>
        <taxon>Blaberoidea</taxon>
        <taxon>Blaberidae</taxon>
        <taxon>Diplopterinae</taxon>
        <taxon>Diploptera</taxon>
    </lineage>
</organism>
<dbReference type="InterPro" id="IPR036940">
    <property type="entry name" value="PI3/4_kinase_cat_sf"/>
</dbReference>
<feature type="non-terminal residue" evidence="13">
    <location>
        <position position="1301"/>
    </location>
</feature>
<dbReference type="Gene3D" id="3.30.1010.10">
    <property type="entry name" value="Phosphatidylinositol 3-kinase Catalytic Subunit, Chain A, domain 4"/>
    <property type="match status" value="1"/>
</dbReference>
<dbReference type="SMART" id="SM00145">
    <property type="entry name" value="PI3Ka"/>
    <property type="match status" value="1"/>
</dbReference>
<name>A0AAD8ET37_DIPPU</name>
<evidence type="ECO:0000256" key="1">
    <source>
        <dbReference type="ARBA" id="ARBA00001498"/>
    </source>
</evidence>
<evidence type="ECO:0000256" key="4">
    <source>
        <dbReference type="ARBA" id="ARBA00022741"/>
    </source>
</evidence>
<feature type="domain" description="PI3K/PI4K catalytic" evidence="9">
    <location>
        <begin position="941"/>
        <end position="1216"/>
    </location>
</feature>
<dbReference type="Pfam" id="PF00794">
    <property type="entry name" value="PI3K_rbd"/>
    <property type="match status" value="1"/>
</dbReference>
<dbReference type="InterPro" id="IPR042236">
    <property type="entry name" value="PI3K_accessory_sf"/>
</dbReference>
<feature type="region of interest" description="Disordered" evidence="8">
    <location>
        <begin position="1"/>
        <end position="25"/>
    </location>
</feature>
<evidence type="ECO:0000256" key="7">
    <source>
        <dbReference type="PROSITE-ProRule" id="PRU00880"/>
    </source>
</evidence>
<dbReference type="EMBL" id="JASPKZ010000129">
    <property type="protein sequence ID" value="KAJ9600687.1"/>
    <property type="molecule type" value="Genomic_DNA"/>
</dbReference>
<dbReference type="FunFam" id="1.10.1070.11:FF:000003">
    <property type="entry name" value="Phosphatidylinositol 4-phosphate 3-kinase C2 domain-containing subunit beta"/>
    <property type="match status" value="1"/>
</dbReference>
<gene>
    <name evidence="13" type="ORF">L9F63_026176</name>
</gene>
<dbReference type="PROSITE" id="PS51547">
    <property type="entry name" value="C2_PI3K"/>
    <property type="match status" value="1"/>
</dbReference>
<keyword evidence="3" id="KW-0808">Transferase</keyword>
<dbReference type="SMART" id="SM00146">
    <property type="entry name" value="PI3Kc"/>
    <property type="match status" value="1"/>
</dbReference>
<dbReference type="Gene3D" id="1.10.1070.11">
    <property type="entry name" value="Phosphatidylinositol 3-/4-kinase, catalytic domain"/>
    <property type="match status" value="1"/>
</dbReference>
<dbReference type="GO" id="GO:0035005">
    <property type="term" value="F:1-phosphatidylinositol-4-phosphate 3-kinase activity"/>
    <property type="evidence" value="ECO:0007669"/>
    <property type="project" value="TreeGrafter"/>
</dbReference>
<dbReference type="SUPFAM" id="SSF54236">
    <property type="entry name" value="Ubiquitin-like"/>
    <property type="match status" value="1"/>
</dbReference>
<dbReference type="InterPro" id="IPR002420">
    <property type="entry name" value="PI3K-type_C2_dom"/>
</dbReference>
<protein>
    <recommendedName>
        <fullName evidence="2">phosphatidylinositol 3-kinase</fullName>
        <ecNumber evidence="2">2.7.1.137</ecNumber>
    </recommendedName>
</protein>
<dbReference type="InterPro" id="IPR016024">
    <property type="entry name" value="ARM-type_fold"/>
</dbReference>
<reference evidence="13" key="1">
    <citation type="journal article" date="2023" name="IScience">
        <title>Live-bearing cockroach genome reveals convergent evolutionary mechanisms linked to viviparity in insects and beyond.</title>
        <authorList>
            <person name="Fouks B."/>
            <person name="Harrison M.C."/>
            <person name="Mikhailova A.A."/>
            <person name="Marchal E."/>
            <person name="English S."/>
            <person name="Carruthers M."/>
            <person name="Jennings E.C."/>
            <person name="Chiamaka E.L."/>
            <person name="Frigard R.A."/>
            <person name="Pippel M."/>
            <person name="Attardo G.M."/>
            <person name="Benoit J.B."/>
            <person name="Bornberg-Bauer E."/>
            <person name="Tobe S.S."/>
        </authorList>
    </citation>
    <scope>NUCLEOTIDE SEQUENCE</scope>
    <source>
        <strain evidence="13">Stay&amp;Tobe</strain>
    </source>
</reference>
<dbReference type="InterPro" id="IPR001263">
    <property type="entry name" value="PI3K_accessory_dom"/>
</dbReference>
<feature type="domain" description="PI3K-RBD" evidence="11">
    <location>
        <begin position="227"/>
        <end position="325"/>
    </location>
</feature>
<dbReference type="Pfam" id="PF00613">
    <property type="entry name" value="PI3Ka"/>
    <property type="match status" value="1"/>
</dbReference>
<dbReference type="Pfam" id="PF00454">
    <property type="entry name" value="PI3_PI4_kinase"/>
    <property type="match status" value="1"/>
</dbReference>
<dbReference type="InterPro" id="IPR018936">
    <property type="entry name" value="PI3/4_kinase_CS"/>
</dbReference>
<dbReference type="PANTHER" id="PTHR10048">
    <property type="entry name" value="PHOSPHATIDYLINOSITOL KINASE"/>
    <property type="match status" value="1"/>
</dbReference>
<evidence type="ECO:0000259" key="11">
    <source>
        <dbReference type="PROSITE" id="PS51546"/>
    </source>
</evidence>
<keyword evidence="6" id="KW-0067">ATP-binding</keyword>
<dbReference type="GO" id="GO:0016477">
    <property type="term" value="P:cell migration"/>
    <property type="evidence" value="ECO:0007669"/>
    <property type="project" value="TreeGrafter"/>
</dbReference>
<dbReference type="SMART" id="SM00142">
    <property type="entry name" value="PI3K_C2"/>
    <property type="match status" value="1"/>
</dbReference>
<dbReference type="InterPro" id="IPR011009">
    <property type="entry name" value="Kinase-like_dom_sf"/>
</dbReference>
<dbReference type="InterPro" id="IPR035892">
    <property type="entry name" value="C2_domain_sf"/>
</dbReference>
<evidence type="ECO:0000256" key="6">
    <source>
        <dbReference type="ARBA" id="ARBA00022840"/>
    </source>
</evidence>
<comment type="catalytic activity">
    <reaction evidence="1">
        <text>a 1,2-diacyl-sn-glycero-3-phospho-(1D-myo-inositol) + ATP = a 1,2-diacyl-sn-glycero-3-phospho-(1D-myo-inositol-3-phosphate) + ADP + H(+)</text>
        <dbReference type="Rhea" id="RHEA:12709"/>
        <dbReference type="ChEBI" id="CHEBI:15378"/>
        <dbReference type="ChEBI" id="CHEBI:30616"/>
        <dbReference type="ChEBI" id="CHEBI:57880"/>
        <dbReference type="ChEBI" id="CHEBI:58088"/>
        <dbReference type="ChEBI" id="CHEBI:456216"/>
        <dbReference type="EC" id="2.7.1.137"/>
    </reaction>
</comment>
<dbReference type="GO" id="GO:0043491">
    <property type="term" value="P:phosphatidylinositol 3-kinase/protein kinase B signal transduction"/>
    <property type="evidence" value="ECO:0007669"/>
    <property type="project" value="TreeGrafter"/>
</dbReference>
<feature type="compositionally biased region" description="Basic residues" evidence="8">
    <location>
        <begin position="1"/>
        <end position="11"/>
    </location>
</feature>
<dbReference type="Gene3D" id="2.60.40.150">
    <property type="entry name" value="C2 domain"/>
    <property type="match status" value="1"/>
</dbReference>
<dbReference type="GO" id="GO:0005886">
    <property type="term" value="C:plasma membrane"/>
    <property type="evidence" value="ECO:0007669"/>
    <property type="project" value="TreeGrafter"/>
</dbReference>
<evidence type="ECO:0000256" key="3">
    <source>
        <dbReference type="ARBA" id="ARBA00022679"/>
    </source>
</evidence>
<dbReference type="InterPro" id="IPR029071">
    <property type="entry name" value="Ubiquitin-like_domsf"/>
</dbReference>
<dbReference type="GO" id="GO:0048015">
    <property type="term" value="P:phosphatidylinositol-mediated signaling"/>
    <property type="evidence" value="ECO:0007669"/>
    <property type="project" value="TreeGrafter"/>
</dbReference>
<feature type="domain" description="PIK helical" evidence="10">
    <location>
        <begin position="678"/>
        <end position="869"/>
    </location>
</feature>
<evidence type="ECO:0000256" key="2">
    <source>
        <dbReference type="ARBA" id="ARBA00012073"/>
    </source>
</evidence>
<evidence type="ECO:0000313" key="14">
    <source>
        <dbReference type="Proteomes" id="UP001233999"/>
    </source>
</evidence>
<evidence type="ECO:0000256" key="8">
    <source>
        <dbReference type="SAM" id="MobiDB-lite"/>
    </source>
</evidence>
<sequence length="1301" mass="146451">QHLHQRSKRVPRILAPPPAPQQLQNARPSYLDNSFMKSPFPLRDASTLDRSPVLSGMQAIQSAEQVANSQREKIQADQKQVEKVAAVENKVEFFAMILSYLVRERLLRPKLSNIFIRLLWEIIMSRNEREYQAEHQVIDLFYVFLNTGIAVLKKTIVVTSSAGDPLYAAVVKDRTPTASSPLPPLPPRNSQIWSTIERKKSSVERRAFHSMVKNLRADFPYTDPYTNVGLVVSPTIDSCCGDGTSIKMIVHSKNEESPVTFTCDGIPLQTAICLLEGDLSSNASDYVLKVWGSAEYLTPHTCLSEYEYIHQCIKLERDVELSILHMDQLVRPLARTLLGGRLDAALILEDLLPNEPVHPISYDSLIILLETLEREMERLQSKGVVQAVKAVCALMGNVETQDITEAVEGFESVCLQFIPGPTDELAPKVLSDDGDYSVIQLRKPLSNVIATHCDRVRDAVQGLIETYCHAFRVDFQLNSRAENPIATKLSSSVLDSVLVHVGGLHRLLSGWNQDEFLLAAQIYHGTRPVGNPVTSRASSRTKGFYDRVIFDSWLNLESTSVCMLPREARLVLVLYGRTLQPPENSGEEPRINETELGWFAMQFFNYDGMMAQGSFLLSLWPAVADKRLGPAPSPGTRPHGDTDPVLWIELPDLGGRIAFPQNLEKSEETLKESHSGSFNDWESLDRNTQEQLLNIIEQDTFSRPQVEDREVLWEKRHYLFHMPQALPKVLLAAHSWDYACLADLHAMLHMWTPMEPVSAMQLLLPCFPDLEVRHMAVTWMRSIGSDELVDYLPQLVQALKHETWEASSLARFLLERALTSPRVAHHLYWLLAQALPGEFPQNSSESTADDDVSIGESRYHRRLQLMLRALLAISGDALRGRFLAQQLLVKSMYEIAGNVKASKESLRLKVLTRDLECLHHTLQESPTCLPLSPSLEVHGVQVCTSSYFPSNTLPLKINFLSAETGIIPAIFKVGEDLQQDMLTIQMVRIMDKLWLKEGIDLKMVTFSCVPTGHKRGMIEMVTDAETLRKIQVELGLTGSFKDRSIAEWLAKHNPSALEYERAVENFTASCAGYSVATYILGICDRHNDNIMLKTSGHLFHIDFGKFLGDAQMFGNFKRDRTPFVLTSDMAYVINGGDKPTAKFHHFVDLCCTAFNVVRRHGNLLLSLFGLMASSGIPGVTLDAVRYVQRALLPELSNPEAAATFARMIESSLRSWFTQFNFFLHNLAQLRFTGDHNDGDLLSFVPRTYTMQQEGRILSVVLKEQHSLIPHTCSVLTRNSVNFIRSCVCCFHWQSVTGIDTM</sequence>
<dbReference type="GO" id="GO:0016303">
    <property type="term" value="F:1-phosphatidylinositol-3-kinase activity"/>
    <property type="evidence" value="ECO:0007669"/>
    <property type="project" value="UniProtKB-EC"/>
</dbReference>
<keyword evidence="5" id="KW-0418">Kinase</keyword>
<feature type="non-terminal residue" evidence="13">
    <location>
        <position position="1"/>
    </location>
</feature>
<feature type="domain" description="C2 PI3K-type" evidence="12">
    <location>
        <begin position="493"/>
        <end position="660"/>
    </location>
</feature>
<dbReference type="Proteomes" id="UP001233999">
    <property type="component" value="Unassembled WGS sequence"/>
</dbReference>
<dbReference type="SUPFAM" id="SSF56112">
    <property type="entry name" value="Protein kinase-like (PK-like)"/>
    <property type="match status" value="1"/>
</dbReference>
<dbReference type="CDD" id="cd04012">
    <property type="entry name" value="C2A_PI3K_class_II"/>
    <property type="match status" value="1"/>
</dbReference>
<dbReference type="FunFam" id="1.25.40.70:FF:000014">
    <property type="entry name" value="Phosphatidylinositol-4-phosphate 3-kinase C2 domain-containing subunit beta"/>
    <property type="match status" value="1"/>
</dbReference>
<dbReference type="PROSITE" id="PS51546">
    <property type="entry name" value="PI3K_RBD"/>
    <property type="match status" value="1"/>
</dbReference>
<evidence type="ECO:0000256" key="5">
    <source>
        <dbReference type="ARBA" id="ARBA00022777"/>
    </source>
</evidence>
<evidence type="ECO:0000259" key="9">
    <source>
        <dbReference type="PROSITE" id="PS50290"/>
    </source>
</evidence>
<dbReference type="GO" id="GO:0005737">
    <property type="term" value="C:cytoplasm"/>
    <property type="evidence" value="ECO:0007669"/>
    <property type="project" value="TreeGrafter"/>
</dbReference>
<comment type="similarity">
    <text evidence="7">Belongs to the PI3/PI4-kinase family.</text>
</comment>
<dbReference type="Gene3D" id="3.10.20.770">
    <property type="match status" value="1"/>
</dbReference>
<evidence type="ECO:0000313" key="13">
    <source>
        <dbReference type="EMBL" id="KAJ9600687.1"/>
    </source>
</evidence>
<dbReference type="InterPro" id="IPR000403">
    <property type="entry name" value="PI3/4_kinase_cat_dom"/>
</dbReference>
<evidence type="ECO:0000259" key="12">
    <source>
        <dbReference type="PROSITE" id="PS51547"/>
    </source>
</evidence>
<dbReference type="EC" id="2.7.1.137" evidence="2"/>
<dbReference type="CDD" id="cd05166">
    <property type="entry name" value="PI3Kc_II"/>
    <property type="match status" value="1"/>
</dbReference>
<dbReference type="InterPro" id="IPR000341">
    <property type="entry name" value="PI3K_Ras-bd_dom"/>
</dbReference>
<dbReference type="PROSITE" id="PS51545">
    <property type="entry name" value="PIK_HELICAL"/>
    <property type="match status" value="1"/>
</dbReference>
<dbReference type="GO" id="GO:0005524">
    <property type="term" value="F:ATP binding"/>
    <property type="evidence" value="ECO:0007669"/>
    <property type="project" value="UniProtKB-KW"/>
</dbReference>
<keyword evidence="4" id="KW-0547">Nucleotide-binding</keyword>
<dbReference type="FunFam" id="3.30.1010.10:FF:000001">
    <property type="entry name" value="Phosphatidylinositol 4-phosphate 3-kinase C2 domain-containing subunit beta"/>
    <property type="match status" value="1"/>
</dbReference>
<reference evidence="13" key="2">
    <citation type="submission" date="2023-05" db="EMBL/GenBank/DDBJ databases">
        <authorList>
            <person name="Fouks B."/>
        </authorList>
    </citation>
    <scope>NUCLEOTIDE SEQUENCE</scope>
    <source>
        <strain evidence="13">Stay&amp;Tobe</strain>
        <tissue evidence="13">Testes</tissue>
    </source>
</reference>
<dbReference type="PROSITE" id="PS00916">
    <property type="entry name" value="PI3_4_KINASE_2"/>
    <property type="match status" value="1"/>
</dbReference>
<dbReference type="SUPFAM" id="SSF49562">
    <property type="entry name" value="C2 domain (Calcium/lipid-binding domain, CaLB)"/>
    <property type="match status" value="1"/>
</dbReference>
<dbReference type="Pfam" id="PF00792">
    <property type="entry name" value="PI3K_C2"/>
    <property type="match status" value="1"/>
</dbReference>
<dbReference type="SMART" id="SM00144">
    <property type="entry name" value="PI3K_rbd"/>
    <property type="match status" value="1"/>
</dbReference>
<dbReference type="PANTHER" id="PTHR10048:SF14">
    <property type="entry name" value="LD28067P"/>
    <property type="match status" value="1"/>
</dbReference>
<dbReference type="GO" id="GO:0005942">
    <property type="term" value="C:phosphatidylinositol 3-kinase complex"/>
    <property type="evidence" value="ECO:0007669"/>
    <property type="project" value="TreeGrafter"/>
</dbReference>
<evidence type="ECO:0000259" key="10">
    <source>
        <dbReference type="PROSITE" id="PS51545"/>
    </source>
</evidence>